<dbReference type="InterPro" id="IPR035901">
    <property type="entry name" value="GIY-YIG_endonuc_sf"/>
</dbReference>
<gene>
    <name evidence="13" type="ORF">LAQU0_S02e10154g</name>
</gene>
<evidence type="ECO:0000256" key="9">
    <source>
        <dbReference type="ARBA" id="ARBA00023204"/>
    </source>
</evidence>
<keyword evidence="1 11" id="KW-0540">Nuclease</keyword>
<dbReference type="InterPro" id="IPR048749">
    <property type="entry name" value="SLX1_C"/>
</dbReference>
<keyword evidence="8 11" id="KW-0233">DNA recombination</keyword>
<keyword evidence="9 11" id="KW-0234">DNA repair</keyword>
<evidence type="ECO:0000256" key="4">
    <source>
        <dbReference type="ARBA" id="ARBA00022763"/>
    </source>
</evidence>
<evidence type="ECO:0000313" key="13">
    <source>
        <dbReference type="EMBL" id="CUS21281.1"/>
    </source>
</evidence>
<dbReference type="Proteomes" id="UP000236544">
    <property type="component" value="Unassembled WGS sequence"/>
</dbReference>
<dbReference type="GO" id="GO:0017108">
    <property type="term" value="F:5'-flap endonuclease activity"/>
    <property type="evidence" value="ECO:0007669"/>
    <property type="project" value="InterPro"/>
</dbReference>
<dbReference type="GO" id="GO:0008821">
    <property type="term" value="F:crossover junction DNA endonuclease activity"/>
    <property type="evidence" value="ECO:0007669"/>
    <property type="project" value="TreeGrafter"/>
</dbReference>
<dbReference type="InterPro" id="IPR013083">
    <property type="entry name" value="Znf_RING/FYVE/PHD"/>
</dbReference>
<dbReference type="GO" id="GO:0033557">
    <property type="term" value="C:Slx1-Slx4 complex"/>
    <property type="evidence" value="ECO:0007669"/>
    <property type="project" value="UniProtKB-UniRule"/>
</dbReference>
<dbReference type="CDD" id="cd10455">
    <property type="entry name" value="GIY-YIG_SLX1"/>
    <property type="match status" value="1"/>
</dbReference>
<dbReference type="Gene3D" id="3.40.1440.10">
    <property type="entry name" value="GIY-YIG endonuclease"/>
    <property type="match status" value="1"/>
</dbReference>
<proteinExistence type="inferred from homology"/>
<evidence type="ECO:0000313" key="14">
    <source>
        <dbReference type="Proteomes" id="UP000236544"/>
    </source>
</evidence>
<dbReference type="Pfam" id="PF01541">
    <property type="entry name" value="GIY-YIG"/>
    <property type="match status" value="1"/>
</dbReference>
<dbReference type="SMART" id="SM00465">
    <property type="entry name" value="GIYc"/>
    <property type="match status" value="1"/>
</dbReference>
<protein>
    <submittedName>
        <fullName evidence="13">LAQU0S02e10154g1_1</fullName>
    </submittedName>
</protein>
<feature type="domain" description="GIY-YIG" evidence="12">
    <location>
        <begin position="14"/>
        <end position="97"/>
    </location>
</feature>
<dbReference type="SUPFAM" id="SSF82771">
    <property type="entry name" value="GIY-YIG endonuclease"/>
    <property type="match status" value="1"/>
</dbReference>
<evidence type="ECO:0000256" key="2">
    <source>
        <dbReference type="ARBA" id="ARBA00022723"/>
    </source>
</evidence>
<keyword evidence="10 11" id="KW-0539">Nucleus</keyword>
<dbReference type="Gene3D" id="3.30.40.10">
    <property type="entry name" value="Zinc/RING finger domain, C3HC4 (zinc finger)"/>
    <property type="match status" value="1"/>
</dbReference>
<evidence type="ECO:0000256" key="8">
    <source>
        <dbReference type="ARBA" id="ARBA00023172"/>
    </source>
</evidence>
<keyword evidence="3 11" id="KW-0255">Endonuclease</keyword>
<comment type="cofactor">
    <cofactor evidence="11">
        <name>a divalent metal cation</name>
        <dbReference type="ChEBI" id="CHEBI:60240"/>
    </cofactor>
</comment>
<evidence type="ECO:0000256" key="11">
    <source>
        <dbReference type="HAMAP-Rule" id="MF_03100"/>
    </source>
</evidence>
<keyword evidence="7" id="KW-0862">Zinc</keyword>
<dbReference type="PANTHER" id="PTHR20208:SF10">
    <property type="entry name" value="STRUCTURE-SPECIFIC ENDONUCLEASE SUBUNIT SLX1"/>
    <property type="match status" value="1"/>
</dbReference>
<dbReference type="GO" id="GO:0000724">
    <property type="term" value="P:double-strand break repair via homologous recombination"/>
    <property type="evidence" value="ECO:0007669"/>
    <property type="project" value="TreeGrafter"/>
</dbReference>
<dbReference type="InterPro" id="IPR000305">
    <property type="entry name" value="GIY-YIG_endonuc"/>
</dbReference>
<evidence type="ECO:0000256" key="1">
    <source>
        <dbReference type="ARBA" id="ARBA00022722"/>
    </source>
</evidence>
<evidence type="ECO:0000256" key="10">
    <source>
        <dbReference type="ARBA" id="ARBA00023242"/>
    </source>
</evidence>
<dbReference type="InterPro" id="IPR027520">
    <property type="entry name" value="Slx1"/>
</dbReference>
<comment type="function">
    <text evidence="11">Catalytic subunit of the SLX1-SLX4 structure-specific endonuclease that resolves DNA secondary structures generated during DNA repair and recombination. Has endonuclease activity towards branched DNA substrates, introducing single-strand cuts in duplex DNA close to junctions with ss-DNA.</text>
</comment>
<comment type="similarity">
    <text evidence="11">Belongs to the SLX1 family.</text>
</comment>
<comment type="subcellular location">
    <subcellularLocation>
        <location evidence="11">Nucleus</location>
    </subcellularLocation>
</comment>
<keyword evidence="4 11" id="KW-0227">DNA damage</keyword>
<dbReference type="FunFam" id="3.40.1440.10:FF:000006">
    <property type="entry name" value="Structure-specific endonuclease subunit SLX1"/>
    <property type="match status" value="1"/>
</dbReference>
<evidence type="ECO:0000256" key="6">
    <source>
        <dbReference type="ARBA" id="ARBA00022801"/>
    </source>
</evidence>
<dbReference type="InterPro" id="IPR050381">
    <property type="entry name" value="SLX1_endonuclease"/>
</dbReference>
<dbReference type="PROSITE" id="PS50164">
    <property type="entry name" value="GIY_YIG"/>
    <property type="match status" value="1"/>
</dbReference>
<organism evidence="13 14">
    <name type="scientific">Lachancea quebecensis</name>
    <dbReference type="NCBI Taxonomy" id="1654605"/>
    <lineage>
        <taxon>Eukaryota</taxon>
        <taxon>Fungi</taxon>
        <taxon>Dikarya</taxon>
        <taxon>Ascomycota</taxon>
        <taxon>Saccharomycotina</taxon>
        <taxon>Saccharomycetes</taxon>
        <taxon>Saccharomycetales</taxon>
        <taxon>Saccharomycetaceae</taxon>
        <taxon>Lachancea</taxon>
    </lineage>
</organism>
<evidence type="ECO:0000256" key="5">
    <source>
        <dbReference type="ARBA" id="ARBA00022771"/>
    </source>
</evidence>
<evidence type="ECO:0000256" key="7">
    <source>
        <dbReference type="ARBA" id="ARBA00022833"/>
    </source>
</evidence>
<dbReference type="OrthoDB" id="24645at2759"/>
<dbReference type="EMBL" id="LN890542">
    <property type="protein sequence ID" value="CUS21281.1"/>
    <property type="molecule type" value="Genomic_DNA"/>
</dbReference>
<dbReference type="Pfam" id="PF21202">
    <property type="entry name" value="SLX1_C"/>
    <property type="match status" value="1"/>
</dbReference>
<comment type="subunit">
    <text evidence="11">Forms a heterodimer with SLX4.</text>
</comment>
<keyword evidence="5" id="KW-0863">Zinc-finger</keyword>
<comment type="caution">
    <text evidence="11">Lacks conserved residue(s) required for the propagation of feature annotation.</text>
</comment>
<dbReference type="HAMAP" id="MF_03100">
    <property type="entry name" value="Endonuc_su_Slx1"/>
    <property type="match status" value="1"/>
</dbReference>
<sequence>MRTRTEDKQHTVPEFYCCYLLRSVPKKQSFYIGSTPNPVRRLRQHNGTLANGSAYRTKKTGFRPWRMIACVYGFTSKIAALQFEHAWQHSYHTHFISDDQRIVTKKTGGRTIHHKLGNVRLLIKNEYFSYMNLKVHLFCAEAAGAWAQNKFLVDCDIPNVEESMELPTNKEGLANEEDGDVVFMNQASVEKLYKIVLKTDDERIRVYQEALYHGCITCPICHKDFNYMSDEYDRKPLVAFCPSDNCRFLSHLSCLHRIFVDDEQALTGVRKLLPHSGSCPSCDEEISWATIVRYSTRLREVSDPEKVSLAHSQS</sequence>
<dbReference type="GO" id="GO:0008270">
    <property type="term" value="F:zinc ion binding"/>
    <property type="evidence" value="ECO:0007669"/>
    <property type="project" value="UniProtKB-KW"/>
</dbReference>
<keyword evidence="6 11" id="KW-0378">Hydrolase</keyword>
<reference evidence="14" key="1">
    <citation type="submission" date="2015-10" db="EMBL/GenBank/DDBJ databases">
        <authorList>
            <person name="Devillers H."/>
        </authorList>
    </citation>
    <scope>NUCLEOTIDE SEQUENCE [LARGE SCALE GENOMIC DNA]</scope>
</reference>
<name>A0A0N7ML48_9SACH</name>
<evidence type="ECO:0000256" key="3">
    <source>
        <dbReference type="ARBA" id="ARBA00022759"/>
    </source>
</evidence>
<evidence type="ECO:0000259" key="12">
    <source>
        <dbReference type="PROSITE" id="PS50164"/>
    </source>
</evidence>
<keyword evidence="14" id="KW-1185">Reference proteome</keyword>
<dbReference type="AlphaFoldDB" id="A0A0N7ML48"/>
<dbReference type="PANTHER" id="PTHR20208">
    <property type="entry name" value="STRUCTURE-SPECIFIC ENDONUCLEASE SUBUNIT SLX1"/>
    <property type="match status" value="1"/>
</dbReference>
<accession>A0A0N7ML48</accession>
<keyword evidence="2" id="KW-0479">Metal-binding</keyword>